<dbReference type="EMBL" id="BPVZ01000073">
    <property type="protein sequence ID" value="GKV26697.1"/>
    <property type="molecule type" value="Genomic_DNA"/>
</dbReference>
<dbReference type="PANTHER" id="PTHR46524">
    <property type="entry name" value="CW-TYPE ZINC FINGER"/>
    <property type="match status" value="1"/>
</dbReference>
<sequence length="74" mass="8009">MIYLSLCVISSPPSNIIPSFPASFELVAQDVNLAMEASRKSRLAFAATSLGEAKSEEIVSSVKLALDFNFQDIE</sequence>
<evidence type="ECO:0000259" key="1">
    <source>
        <dbReference type="Pfam" id="PF24756"/>
    </source>
</evidence>
<dbReference type="Pfam" id="PF24756">
    <property type="entry name" value="THD_CWZF3-5-7"/>
    <property type="match status" value="1"/>
</dbReference>
<dbReference type="AlphaFoldDB" id="A0AAV5KPV9"/>
<dbReference type="InterPro" id="IPR056406">
    <property type="entry name" value="THD_CWZF3/5/7"/>
</dbReference>
<feature type="domain" description="CWZF3/5/7 THD" evidence="1">
    <location>
        <begin position="28"/>
        <end position="73"/>
    </location>
</feature>
<gene>
    <name evidence="2" type="ORF">SLEP1_g35951</name>
</gene>
<dbReference type="InterPro" id="IPR055300">
    <property type="entry name" value="CWZF3/5/7"/>
</dbReference>
<protein>
    <recommendedName>
        <fullName evidence="1">CWZF3/5/7 THD domain-containing protein</fullName>
    </recommendedName>
</protein>
<organism evidence="2 3">
    <name type="scientific">Rubroshorea leprosula</name>
    <dbReference type="NCBI Taxonomy" id="152421"/>
    <lineage>
        <taxon>Eukaryota</taxon>
        <taxon>Viridiplantae</taxon>
        <taxon>Streptophyta</taxon>
        <taxon>Embryophyta</taxon>
        <taxon>Tracheophyta</taxon>
        <taxon>Spermatophyta</taxon>
        <taxon>Magnoliopsida</taxon>
        <taxon>eudicotyledons</taxon>
        <taxon>Gunneridae</taxon>
        <taxon>Pentapetalae</taxon>
        <taxon>rosids</taxon>
        <taxon>malvids</taxon>
        <taxon>Malvales</taxon>
        <taxon>Dipterocarpaceae</taxon>
        <taxon>Rubroshorea</taxon>
    </lineage>
</organism>
<reference evidence="2 3" key="1">
    <citation type="journal article" date="2021" name="Commun. Biol.">
        <title>The genome of Shorea leprosula (Dipterocarpaceae) highlights the ecological relevance of drought in aseasonal tropical rainforests.</title>
        <authorList>
            <person name="Ng K.K.S."/>
            <person name="Kobayashi M.J."/>
            <person name="Fawcett J.A."/>
            <person name="Hatakeyama M."/>
            <person name="Paape T."/>
            <person name="Ng C.H."/>
            <person name="Ang C.C."/>
            <person name="Tnah L.H."/>
            <person name="Lee C.T."/>
            <person name="Nishiyama T."/>
            <person name="Sese J."/>
            <person name="O'Brien M.J."/>
            <person name="Copetti D."/>
            <person name="Mohd Noor M.I."/>
            <person name="Ong R.C."/>
            <person name="Putra M."/>
            <person name="Sireger I.Z."/>
            <person name="Indrioko S."/>
            <person name="Kosugi Y."/>
            <person name="Izuno A."/>
            <person name="Isagi Y."/>
            <person name="Lee S.L."/>
            <person name="Shimizu K.K."/>
        </authorList>
    </citation>
    <scope>NUCLEOTIDE SEQUENCE [LARGE SCALE GENOMIC DNA]</scope>
    <source>
        <strain evidence="2">214</strain>
    </source>
</reference>
<comment type="caution">
    <text evidence="2">The sequence shown here is derived from an EMBL/GenBank/DDBJ whole genome shotgun (WGS) entry which is preliminary data.</text>
</comment>
<proteinExistence type="predicted"/>
<evidence type="ECO:0000313" key="3">
    <source>
        <dbReference type="Proteomes" id="UP001054252"/>
    </source>
</evidence>
<name>A0AAV5KPV9_9ROSI</name>
<accession>A0AAV5KPV9</accession>
<keyword evidence="3" id="KW-1185">Reference proteome</keyword>
<dbReference type="PANTHER" id="PTHR46524:SF7">
    <property type="entry name" value="CW-TYPE ZINC FINGER"/>
    <property type="match status" value="1"/>
</dbReference>
<dbReference type="Proteomes" id="UP001054252">
    <property type="component" value="Unassembled WGS sequence"/>
</dbReference>
<evidence type="ECO:0000313" key="2">
    <source>
        <dbReference type="EMBL" id="GKV26697.1"/>
    </source>
</evidence>